<protein>
    <recommendedName>
        <fullName evidence="10">Cucumisin</fullName>
    </recommendedName>
</protein>
<feature type="transmembrane region" description="Helical" evidence="4">
    <location>
        <begin position="6"/>
        <end position="28"/>
    </location>
</feature>
<comment type="caution">
    <text evidence="8">The sequence shown here is derived from an EMBL/GenBank/DDBJ whole genome shotgun (WGS) entry which is preliminary data.</text>
</comment>
<evidence type="ECO:0000313" key="8">
    <source>
        <dbReference type="EMBL" id="KAG6538580.1"/>
    </source>
</evidence>
<keyword evidence="4" id="KW-0472">Membrane</keyword>
<comment type="caution">
    <text evidence="3">Lacks conserved residue(s) required for the propagation of feature annotation.</text>
</comment>
<gene>
    <name evidence="8" type="ORF">ZIOFF_003704</name>
</gene>
<dbReference type="InterPro" id="IPR000209">
    <property type="entry name" value="Peptidase_S8/S53_dom"/>
</dbReference>
<dbReference type="GO" id="GO:0006508">
    <property type="term" value="P:proteolysis"/>
    <property type="evidence" value="ECO:0007669"/>
    <property type="project" value="InterPro"/>
</dbReference>
<dbReference type="Gene3D" id="3.40.50.200">
    <property type="entry name" value="Peptidase S8/S53 domain"/>
    <property type="match status" value="1"/>
</dbReference>
<dbReference type="Gene3D" id="3.30.70.80">
    <property type="entry name" value="Peptidase S8 propeptide/proteinase inhibitor I9"/>
    <property type="match status" value="1"/>
</dbReference>
<evidence type="ECO:0000259" key="5">
    <source>
        <dbReference type="Pfam" id="PF00082"/>
    </source>
</evidence>
<keyword evidence="9" id="KW-1185">Reference proteome</keyword>
<sequence>MTPQLPYSHLISLTFFTSFVFLIASAVYSNEERRVYIVYMGAQHASQYPTYELHLNLLKEILVNCSPSESLVYSYQRSFSGFAAKLSIDEADKLSEREGIVSVFHSKTLKLRTTRSWDFLNFPQSVNRNPPLESDVIVGMLDSGIWPESKSFNDKGLGPPPKKWKGACVNMTCNNFRDYPVEEPSPRDFDGHGTHTASTATGRSVSHASLYGLAKGTARGAVPSARLAVYKVCWALGCTDHDILAAFDDAISDGVDIISLSISGYKSLDYFQDSIAIGSFHAMANGILTSAVAGNDGPKHGTVCNVAPWMVSAAASSIDRHIIDKVVTGDHVSTLVTKPMYPSAGQDQLSYGAGQLNPVKAVDPGLVYDAGASDYVQMLCDSGYNETMIGIVTGDSSSCSSSTSTGTARDLNYPSMALHVQSGKAFAAKFLRTVTNVGSARRGKYKAEVRADRRLNVVVNPSKLRFSELNEKRQFTVSVSGGPLPGNSTAPATVIWSDGKHLVRSVMVVYTDFSS</sequence>
<evidence type="ECO:0000313" key="9">
    <source>
        <dbReference type="Proteomes" id="UP000734854"/>
    </source>
</evidence>
<dbReference type="Pfam" id="PF17766">
    <property type="entry name" value="fn3_6"/>
    <property type="match status" value="1"/>
</dbReference>
<dbReference type="PANTHER" id="PTHR10795">
    <property type="entry name" value="PROPROTEIN CONVERTASE SUBTILISIN/KEXIN"/>
    <property type="match status" value="1"/>
</dbReference>
<dbReference type="Pfam" id="PF00082">
    <property type="entry name" value="Peptidase_S8"/>
    <property type="match status" value="1"/>
</dbReference>
<dbReference type="Proteomes" id="UP000734854">
    <property type="component" value="Unassembled WGS sequence"/>
</dbReference>
<feature type="domain" description="Subtilisin-like protease fibronectin type-III" evidence="7">
    <location>
        <begin position="410"/>
        <end position="509"/>
    </location>
</feature>
<accession>A0A8J5INA8</accession>
<evidence type="ECO:0000256" key="2">
    <source>
        <dbReference type="ARBA" id="ARBA00022729"/>
    </source>
</evidence>
<evidence type="ECO:0000256" key="3">
    <source>
        <dbReference type="PROSITE-ProRule" id="PRU01240"/>
    </source>
</evidence>
<dbReference type="EMBL" id="JACMSC010000001">
    <property type="protein sequence ID" value="KAG6538580.1"/>
    <property type="molecule type" value="Genomic_DNA"/>
</dbReference>
<organism evidence="8 9">
    <name type="scientific">Zingiber officinale</name>
    <name type="common">Ginger</name>
    <name type="synonym">Amomum zingiber</name>
    <dbReference type="NCBI Taxonomy" id="94328"/>
    <lineage>
        <taxon>Eukaryota</taxon>
        <taxon>Viridiplantae</taxon>
        <taxon>Streptophyta</taxon>
        <taxon>Embryophyta</taxon>
        <taxon>Tracheophyta</taxon>
        <taxon>Spermatophyta</taxon>
        <taxon>Magnoliopsida</taxon>
        <taxon>Liliopsida</taxon>
        <taxon>Zingiberales</taxon>
        <taxon>Zingiberaceae</taxon>
        <taxon>Zingiber</taxon>
    </lineage>
</organism>
<keyword evidence="2" id="KW-0732">Signal</keyword>
<dbReference type="InterPro" id="IPR036852">
    <property type="entry name" value="Peptidase_S8/S53_dom_sf"/>
</dbReference>
<name>A0A8J5INA8_ZINOF</name>
<evidence type="ECO:0000259" key="6">
    <source>
        <dbReference type="Pfam" id="PF05922"/>
    </source>
</evidence>
<dbReference type="InterPro" id="IPR041469">
    <property type="entry name" value="Subtilisin-like_FN3"/>
</dbReference>
<proteinExistence type="inferred from homology"/>
<dbReference type="InterPro" id="IPR037045">
    <property type="entry name" value="S8pro/Inhibitor_I9_sf"/>
</dbReference>
<dbReference type="InterPro" id="IPR010259">
    <property type="entry name" value="S8pro/Inhibitor_I9"/>
</dbReference>
<dbReference type="PROSITE" id="PS51892">
    <property type="entry name" value="SUBTILASE"/>
    <property type="match status" value="1"/>
</dbReference>
<keyword evidence="4" id="KW-0812">Transmembrane</keyword>
<comment type="similarity">
    <text evidence="1 3">Belongs to the peptidase S8 family.</text>
</comment>
<evidence type="ECO:0000259" key="7">
    <source>
        <dbReference type="Pfam" id="PF17766"/>
    </source>
</evidence>
<dbReference type="Pfam" id="PF05922">
    <property type="entry name" value="Inhibitor_I9"/>
    <property type="match status" value="1"/>
</dbReference>
<evidence type="ECO:0008006" key="10">
    <source>
        <dbReference type="Google" id="ProtNLM"/>
    </source>
</evidence>
<dbReference type="SUPFAM" id="SSF52743">
    <property type="entry name" value="Subtilisin-like"/>
    <property type="match status" value="1"/>
</dbReference>
<dbReference type="InterPro" id="IPR045051">
    <property type="entry name" value="SBT"/>
</dbReference>
<evidence type="ECO:0000256" key="4">
    <source>
        <dbReference type="SAM" id="Phobius"/>
    </source>
</evidence>
<feature type="domain" description="Peptidase S8/S53" evidence="5">
    <location>
        <begin position="134"/>
        <end position="344"/>
    </location>
</feature>
<reference evidence="8 9" key="1">
    <citation type="submission" date="2020-08" db="EMBL/GenBank/DDBJ databases">
        <title>Plant Genome Project.</title>
        <authorList>
            <person name="Zhang R.-G."/>
        </authorList>
    </citation>
    <scope>NUCLEOTIDE SEQUENCE [LARGE SCALE GENOMIC DNA]</scope>
    <source>
        <tissue evidence="8">Rhizome</tissue>
    </source>
</reference>
<dbReference type="Gene3D" id="2.60.40.2310">
    <property type="match status" value="1"/>
</dbReference>
<evidence type="ECO:0000256" key="1">
    <source>
        <dbReference type="ARBA" id="ARBA00011073"/>
    </source>
</evidence>
<keyword evidence="4" id="KW-1133">Transmembrane helix</keyword>
<dbReference type="GO" id="GO:0004252">
    <property type="term" value="F:serine-type endopeptidase activity"/>
    <property type="evidence" value="ECO:0007669"/>
    <property type="project" value="InterPro"/>
</dbReference>
<dbReference type="AlphaFoldDB" id="A0A8J5INA8"/>
<feature type="domain" description="Inhibitor I9" evidence="6">
    <location>
        <begin position="35"/>
        <end position="111"/>
    </location>
</feature>